<keyword evidence="1" id="KW-0812">Transmembrane</keyword>
<dbReference type="AlphaFoldDB" id="A0A1X7J8C1"/>
<evidence type="ECO:0000313" key="3">
    <source>
        <dbReference type="Proteomes" id="UP000193834"/>
    </source>
</evidence>
<evidence type="ECO:0000313" key="2">
    <source>
        <dbReference type="EMBL" id="SMG23728.1"/>
    </source>
</evidence>
<sequence length="132" mass="14241">MIKRFPPSSEFVIVVVPVHQLMEGLAIDWVGGPALFAIVKRSLLSDLLAIAASTFIPMLFKYMLKEVRAYREKKRVKPRAWVTPAVRAAAINGSAPSSAPSYLSSAASAHPVMHPVKPATLRVTFSAGIPSS</sequence>
<keyword evidence="1" id="KW-1133">Transmembrane helix</keyword>
<dbReference type="RefSeq" id="WP_085493488.1">
    <property type="nucleotide sequence ID" value="NZ_FXAZ01000001.1"/>
</dbReference>
<dbReference type="Proteomes" id="UP000193834">
    <property type="component" value="Unassembled WGS sequence"/>
</dbReference>
<protein>
    <submittedName>
        <fullName evidence="2">Uncharacterized protein</fullName>
    </submittedName>
</protein>
<organism evidence="2 3">
    <name type="scientific">Paenibacillus aquistagni</name>
    <dbReference type="NCBI Taxonomy" id="1852522"/>
    <lineage>
        <taxon>Bacteria</taxon>
        <taxon>Bacillati</taxon>
        <taxon>Bacillota</taxon>
        <taxon>Bacilli</taxon>
        <taxon>Bacillales</taxon>
        <taxon>Paenibacillaceae</taxon>
        <taxon>Paenibacillus</taxon>
    </lineage>
</organism>
<proteinExistence type="predicted"/>
<reference evidence="2 3" key="1">
    <citation type="submission" date="2017-04" db="EMBL/GenBank/DDBJ databases">
        <authorList>
            <person name="Afonso C.L."/>
            <person name="Miller P.J."/>
            <person name="Scott M.A."/>
            <person name="Spackman E."/>
            <person name="Goraichik I."/>
            <person name="Dimitrov K.M."/>
            <person name="Suarez D.L."/>
            <person name="Swayne D.E."/>
        </authorList>
    </citation>
    <scope>NUCLEOTIDE SEQUENCE [LARGE SCALE GENOMIC DNA]</scope>
    <source>
        <strain evidence="2 3">11</strain>
    </source>
</reference>
<feature type="transmembrane region" description="Helical" evidence="1">
    <location>
        <begin position="43"/>
        <end position="64"/>
    </location>
</feature>
<keyword evidence="1" id="KW-0472">Membrane</keyword>
<keyword evidence="3" id="KW-1185">Reference proteome</keyword>
<name>A0A1X7J8C1_9BACL</name>
<dbReference type="OrthoDB" id="2650756at2"/>
<gene>
    <name evidence="2" type="ORF">SAMN06295960_1336</name>
</gene>
<accession>A0A1X7J8C1</accession>
<dbReference type="STRING" id="1852522.SAMN06295960_1336"/>
<evidence type="ECO:0000256" key="1">
    <source>
        <dbReference type="SAM" id="Phobius"/>
    </source>
</evidence>
<dbReference type="EMBL" id="FXAZ01000001">
    <property type="protein sequence ID" value="SMG23728.1"/>
    <property type="molecule type" value="Genomic_DNA"/>
</dbReference>